<evidence type="ECO:0000259" key="1">
    <source>
        <dbReference type="Pfam" id="PF12697"/>
    </source>
</evidence>
<dbReference type="PANTHER" id="PTHR43194">
    <property type="entry name" value="HYDROLASE ALPHA/BETA FOLD FAMILY"/>
    <property type="match status" value="1"/>
</dbReference>
<keyword evidence="3" id="KW-1185">Reference proteome</keyword>
<dbReference type="EMBL" id="JAGQDG010000009">
    <property type="protein sequence ID" value="MBQ0937775.1"/>
    <property type="molecule type" value="Genomic_DNA"/>
</dbReference>
<gene>
    <name evidence="2" type="ORF">KAK11_20790</name>
</gene>
<dbReference type="InterPro" id="IPR050228">
    <property type="entry name" value="Carboxylesterase_BioH"/>
</dbReference>
<dbReference type="Proteomes" id="UP000672097">
    <property type="component" value="Unassembled WGS sequence"/>
</dbReference>
<sequence length="250" mass="27097">MNQLNQVGQGPLKVLWLHGLFGHAQAWGPMVSCLNTALFSHVFIDWRGYGRRKQVPGRHDLTEMAEDALALADQLGWAQFAVVAHDVGALAALQMLSMAPQRLRRWSAIAPVPPSGLSLSAADSAFYANAATQSDVRRSLLDLATGQRLAGPWLEHMVRQSVESATSSAFGDYFRACTHSTVAAQAGWASPALQVLAGEFDGLLPDALLRRSWLSGHPDAQFEVLRNAGHFPMEETPVVLAATVERFLCA</sequence>
<organism evidence="2 3">
    <name type="scientific">Ideonella paludis</name>
    <dbReference type="NCBI Taxonomy" id="1233411"/>
    <lineage>
        <taxon>Bacteria</taxon>
        <taxon>Pseudomonadati</taxon>
        <taxon>Pseudomonadota</taxon>
        <taxon>Betaproteobacteria</taxon>
        <taxon>Burkholderiales</taxon>
        <taxon>Sphaerotilaceae</taxon>
        <taxon>Ideonella</taxon>
    </lineage>
</organism>
<accession>A0ABS5E2X7</accession>
<keyword evidence="2" id="KW-0378">Hydrolase</keyword>
<dbReference type="RefSeq" id="WP_210811452.1">
    <property type="nucleotide sequence ID" value="NZ_JAGQDG010000009.1"/>
</dbReference>
<dbReference type="Pfam" id="PF12697">
    <property type="entry name" value="Abhydrolase_6"/>
    <property type="match status" value="1"/>
</dbReference>
<name>A0ABS5E2X7_9BURK</name>
<comment type="caution">
    <text evidence="2">The sequence shown here is derived from an EMBL/GenBank/DDBJ whole genome shotgun (WGS) entry which is preliminary data.</text>
</comment>
<reference evidence="2 3" key="1">
    <citation type="submission" date="2021-04" db="EMBL/GenBank/DDBJ databases">
        <title>The genome sequence of type strain Ideonella paludis KCTC 32238.</title>
        <authorList>
            <person name="Liu Y."/>
        </authorList>
    </citation>
    <scope>NUCLEOTIDE SEQUENCE [LARGE SCALE GENOMIC DNA]</scope>
    <source>
        <strain evidence="2 3">KCTC 32238</strain>
    </source>
</reference>
<evidence type="ECO:0000313" key="3">
    <source>
        <dbReference type="Proteomes" id="UP000672097"/>
    </source>
</evidence>
<evidence type="ECO:0000313" key="2">
    <source>
        <dbReference type="EMBL" id="MBQ0937775.1"/>
    </source>
</evidence>
<dbReference type="PANTHER" id="PTHR43194:SF2">
    <property type="entry name" value="PEROXISOMAL MEMBRANE PROTEIN LPX1"/>
    <property type="match status" value="1"/>
</dbReference>
<dbReference type="Gene3D" id="3.40.50.1820">
    <property type="entry name" value="alpha/beta hydrolase"/>
    <property type="match status" value="1"/>
</dbReference>
<dbReference type="SUPFAM" id="SSF53474">
    <property type="entry name" value="alpha/beta-Hydrolases"/>
    <property type="match status" value="1"/>
</dbReference>
<dbReference type="InterPro" id="IPR029058">
    <property type="entry name" value="AB_hydrolase_fold"/>
</dbReference>
<proteinExistence type="predicted"/>
<protein>
    <submittedName>
        <fullName evidence="2">Alpha/beta hydrolase</fullName>
    </submittedName>
</protein>
<feature type="domain" description="AB hydrolase-1" evidence="1">
    <location>
        <begin position="14"/>
        <end position="242"/>
    </location>
</feature>
<dbReference type="InterPro" id="IPR000073">
    <property type="entry name" value="AB_hydrolase_1"/>
</dbReference>
<dbReference type="GO" id="GO:0016787">
    <property type="term" value="F:hydrolase activity"/>
    <property type="evidence" value="ECO:0007669"/>
    <property type="project" value="UniProtKB-KW"/>
</dbReference>